<evidence type="ECO:0000313" key="3">
    <source>
        <dbReference type="Proteomes" id="UP000232323"/>
    </source>
</evidence>
<comment type="caution">
    <text evidence="2">The sequence shown here is derived from an EMBL/GenBank/DDBJ whole genome shotgun (WGS) entry which is preliminary data.</text>
</comment>
<protein>
    <submittedName>
        <fullName evidence="2">Uncharacterized protein</fullName>
    </submittedName>
</protein>
<feature type="region of interest" description="Disordered" evidence="1">
    <location>
        <begin position="104"/>
        <end position="126"/>
    </location>
</feature>
<proteinExistence type="predicted"/>
<reference evidence="2 3" key="1">
    <citation type="submission" date="2017-08" db="EMBL/GenBank/DDBJ databases">
        <title>Acidophilic green algal genome provides insights into adaptation to an acidic environment.</title>
        <authorList>
            <person name="Hirooka S."/>
            <person name="Hirose Y."/>
            <person name="Kanesaki Y."/>
            <person name="Higuchi S."/>
            <person name="Fujiwara T."/>
            <person name="Onuma R."/>
            <person name="Era A."/>
            <person name="Ohbayashi R."/>
            <person name="Uzuka A."/>
            <person name="Nozaki H."/>
            <person name="Yoshikawa H."/>
            <person name="Miyagishima S.Y."/>
        </authorList>
    </citation>
    <scope>NUCLEOTIDE SEQUENCE [LARGE SCALE GENOMIC DNA]</scope>
    <source>
        <strain evidence="2 3">NIES-2499</strain>
    </source>
</reference>
<feature type="compositionally biased region" description="Low complexity" evidence="1">
    <location>
        <begin position="110"/>
        <end position="126"/>
    </location>
</feature>
<sequence length="159" mass="16720">MPKDVHDGASVKKNVHSLLMPMDVFGLKKLTDSVLLSLNSAAILVMQSMDELSQLCSSASNSGMTSSSHHDRHESLASALEASKRLIHTASDILSTITTTISCQQPHEQGPASVGSTASSGGSADTANHKTLLMMTDVSDSCDRPETVNGGILQKGRTQ</sequence>
<name>A0A250X6U4_9CHLO</name>
<evidence type="ECO:0000313" key="2">
    <source>
        <dbReference type="EMBL" id="GAX78766.1"/>
    </source>
</evidence>
<dbReference type="EMBL" id="BEGY01000035">
    <property type="protein sequence ID" value="GAX78766.1"/>
    <property type="molecule type" value="Genomic_DNA"/>
</dbReference>
<keyword evidence="3" id="KW-1185">Reference proteome</keyword>
<evidence type="ECO:0000256" key="1">
    <source>
        <dbReference type="SAM" id="MobiDB-lite"/>
    </source>
</evidence>
<accession>A0A250X6U4</accession>
<dbReference type="Proteomes" id="UP000232323">
    <property type="component" value="Unassembled WGS sequence"/>
</dbReference>
<gene>
    <name evidence="2" type="ORF">CEUSTIGMA_g6203.t1</name>
</gene>
<feature type="region of interest" description="Disordered" evidence="1">
    <location>
        <begin position="138"/>
        <end position="159"/>
    </location>
</feature>
<dbReference type="AlphaFoldDB" id="A0A250X6U4"/>
<organism evidence="2 3">
    <name type="scientific">Chlamydomonas eustigma</name>
    <dbReference type="NCBI Taxonomy" id="1157962"/>
    <lineage>
        <taxon>Eukaryota</taxon>
        <taxon>Viridiplantae</taxon>
        <taxon>Chlorophyta</taxon>
        <taxon>core chlorophytes</taxon>
        <taxon>Chlorophyceae</taxon>
        <taxon>CS clade</taxon>
        <taxon>Chlamydomonadales</taxon>
        <taxon>Chlamydomonadaceae</taxon>
        <taxon>Chlamydomonas</taxon>
    </lineage>
</organism>